<organism evidence="1 2">
    <name type="scientific">phage PKM.Lu.22.1</name>
    <dbReference type="NCBI Taxonomy" id="3049197"/>
    <lineage>
        <taxon>Viruses</taxon>
        <taxon>Duplodnaviria</taxon>
        <taxon>Heunggongvirae</taxon>
        <taxon>Uroviricota</taxon>
        <taxon>Caudoviricetes</taxon>
        <taxon>Grimontviridae</taxon>
    </lineage>
</organism>
<proteinExistence type="predicted"/>
<evidence type="ECO:0000313" key="1">
    <source>
        <dbReference type="EMBL" id="WHS68293.1"/>
    </source>
</evidence>
<dbReference type="Proteomes" id="UP001223176">
    <property type="component" value="Segment"/>
</dbReference>
<name>A0AAF0KYC6_9CAUD</name>
<accession>A0AAF0KYC6</accession>
<sequence length="58" mass="6670">MVFILMATTYSDSPYCQWEWFCESVHSTTEAAEEAGQRYLARFPDEEVFVIGKTVEGL</sequence>
<protein>
    <submittedName>
        <fullName evidence="1">Uncharacterized protein</fullName>
    </submittedName>
</protein>
<evidence type="ECO:0000313" key="2">
    <source>
        <dbReference type="Proteomes" id="UP001223176"/>
    </source>
</evidence>
<dbReference type="EMBL" id="OQ829281">
    <property type="protein sequence ID" value="WHS68293.1"/>
    <property type="molecule type" value="Genomic_DNA"/>
</dbReference>
<keyword evidence="2" id="KW-1185">Reference proteome</keyword>
<reference evidence="1" key="1">
    <citation type="submission" date="2023-04" db="EMBL/GenBank/DDBJ databases">
        <title>Isolation and Characterization of Novel Plasmid-specific Phages Infecting Bacteria Carrying Diverse Conjugative Plasmids.</title>
        <authorList>
            <person name="Parra B."/>
            <person name="Cockx B."/>
            <person name="Lutz V.T."/>
            <person name="Bronsted L."/>
            <person name="Smets B.F."/>
            <person name="Dechesne A."/>
        </authorList>
    </citation>
    <scope>NUCLEOTIDE SEQUENCE</scope>
</reference>